<dbReference type="AlphaFoldDB" id="A0A7R7EJP4"/>
<dbReference type="KEGG" id="ahb:bsdtb5_13080"/>
<dbReference type="Proteomes" id="UP000595897">
    <property type="component" value="Chromosome"/>
</dbReference>
<dbReference type="GO" id="GO:0004239">
    <property type="term" value="F:initiator methionyl aminopeptidase activity"/>
    <property type="evidence" value="ECO:0007669"/>
    <property type="project" value="UniProtKB-UniRule"/>
</dbReference>
<protein>
    <recommendedName>
        <fullName evidence="6 7">Methionine aminopeptidase</fullName>
        <shortName evidence="6">MAP</shortName>
        <shortName evidence="6">MetAP</shortName>
        <ecNumber evidence="6 7">3.4.11.18</ecNumber>
    </recommendedName>
    <alternativeName>
        <fullName evidence="6">Peptidase M</fullName>
    </alternativeName>
</protein>
<dbReference type="GO" id="GO:0046872">
    <property type="term" value="F:metal ion binding"/>
    <property type="evidence" value="ECO:0007669"/>
    <property type="project" value="UniProtKB-UniRule"/>
</dbReference>
<accession>A0A7R7EJP4</accession>
<evidence type="ECO:0000313" key="9">
    <source>
        <dbReference type="EMBL" id="BCN30013.1"/>
    </source>
</evidence>
<keyword evidence="4 6" id="KW-0479">Metal-binding</keyword>
<dbReference type="InterPro" id="IPR004027">
    <property type="entry name" value="SEC_C_motif"/>
</dbReference>
<keyword evidence="2 6" id="KW-0031">Aminopeptidase</keyword>
<dbReference type="CDD" id="cd01086">
    <property type="entry name" value="MetAP1"/>
    <property type="match status" value="1"/>
</dbReference>
<proteinExistence type="inferred from homology"/>
<dbReference type="Pfam" id="PF02810">
    <property type="entry name" value="SEC-C"/>
    <property type="match status" value="1"/>
</dbReference>
<evidence type="ECO:0000256" key="1">
    <source>
        <dbReference type="ARBA" id="ARBA00002521"/>
    </source>
</evidence>
<keyword evidence="3 6" id="KW-0645">Protease</keyword>
<comment type="catalytic activity">
    <reaction evidence="6 7">
        <text>Release of N-terminal amino acids, preferentially methionine, from peptides and arylamides.</text>
        <dbReference type="EC" id="3.4.11.18"/>
    </reaction>
</comment>
<evidence type="ECO:0000256" key="6">
    <source>
        <dbReference type="HAMAP-Rule" id="MF_01974"/>
    </source>
</evidence>
<keyword evidence="10" id="KW-1185">Reference proteome</keyword>
<dbReference type="Gene3D" id="3.90.230.10">
    <property type="entry name" value="Creatinase/methionine aminopeptidase superfamily"/>
    <property type="match status" value="1"/>
</dbReference>
<reference evidence="9 10" key="1">
    <citation type="submission" date="2020-11" db="EMBL/GenBank/DDBJ databases">
        <title>Draft genome sequencing of a Lachnospiraceae strain isolated from anoxic soil subjected to BSD treatment.</title>
        <authorList>
            <person name="Uek A."/>
            <person name="Tonouchi A."/>
        </authorList>
    </citation>
    <scope>NUCLEOTIDE SEQUENCE [LARGE SCALE GENOMIC DNA]</scope>
    <source>
        <strain evidence="9 10">TB5</strain>
    </source>
</reference>
<evidence type="ECO:0000256" key="7">
    <source>
        <dbReference type="RuleBase" id="RU003653"/>
    </source>
</evidence>
<dbReference type="Gene3D" id="3.10.450.50">
    <property type="match status" value="1"/>
</dbReference>
<feature type="binding site" evidence="6">
    <location>
        <position position="242"/>
    </location>
    <ligand>
        <name>a divalent metal cation</name>
        <dbReference type="ChEBI" id="CHEBI:60240"/>
        <label>2</label>
        <note>catalytic</note>
    </ligand>
</feature>
<dbReference type="InterPro" id="IPR002467">
    <property type="entry name" value="Pept_M24A_MAP1"/>
</dbReference>
<evidence type="ECO:0000256" key="2">
    <source>
        <dbReference type="ARBA" id="ARBA00022438"/>
    </source>
</evidence>
<dbReference type="NCBIfam" id="TIGR00500">
    <property type="entry name" value="met_pdase_I"/>
    <property type="match status" value="1"/>
</dbReference>
<comment type="similarity">
    <text evidence="6">Belongs to the peptidase M24A family. Methionine aminopeptidase type 1 subfamily.</text>
</comment>
<evidence type="ECO:0000259" key="8">
    <source>
        <dbReference type="Pfam" id="PF00557"/>
    </source>
</evidence>
<dbReference type="Pfam" id="PF00557">
    <property type="entry name" value="Peptidase_M24"/>
    <property type="match status" value="1"/>
</dbReference>
<feature type="binding site" evidence="6">
    <location>
        <position position="135"/>
    </location>
    <ligand>
        <name>a divalent metal cation</name>
        <dbReference type="ChEBI" id="CHEBI:60240"/>
        <label>1</label>
    </ligand>
</feature>
<dbReference type="InterPro" id="IPR036005">
    <property type="entry name" value="Creatinase/aminopeptidase-like"/>
</dbReference>
<dbReference type="InterPro" id="IPR001714">
    <property type="entry name" value="Pept_M24_MAP"/>
</dbReference>
<dbReference type="SUPFAM" id="SSF103642">
    <property type="entry name" value="Sec-C motif"/>
    <property type="match status" value="1"/>
</dbReference>
<evidence type="ECO:0000256" key="3">
    <source>
        <dbReference type="ARBA" id="ARBA00022670"/>
    </source>
</evidence>
<feature type="binding site" evidence="6">
    <location>
        <position position="209"/>
    </location>
    <ligand>
        <name>a divalent metal cation</name>
        <dbReference type="ChEBI" id="CHEBI:60240"/>
        <label>2</label>
        <note>catalytic</note>
    </ligand>
</feature>
<feature type="binding site" evidence="6">
    <location>
        <position position="274"/>
    </location>
    <ligand>
        <name>a divalent metal cation</name>
        <dbReference type="ChEBI" id="CHEBI:60240"/>
        <label>1</label>
    </ligand>
</feature>
<comment type="function">
    <text evidence="1 6">Removes the N-terminal methionine from nascent proteins. The N-terminal methionine is often cleaved when the second residue in the primary sequence is small and uncharged (Met-Ala-, Cys, Gly, Pro, Ser, Thr, or Val). Requires deformylation of the N(alpha)-formylated initiator methionine before it can be hydrolyzed.</text>
</comment>
<organism evidence="9 10">
    <name type="scientific">Anaeromicropila herbilytica</name>
    <dbReference type="NCBI Taxonomy" id="2785025"/>
    <lineage>
        <taxon>Bacteria</taxon>
        <taxon>Bacillati</taxon>
        <taxon>Bacillota</taxon>
        <taxon>Clostridia</taxon>
        <taxon>Lachnospirales</taxon>
        <taxon>Lachnospiraceae</taxon>
        <taxon>Anaeromicropila</taxon>
    </lineage>
</organism>
<feature type="binding site" evidence="6">
    <location>
        <position position="146"/>
    </location>
    <ligand>
        <name>a divalent metal cation</name>
        <dbReference type="ChEBI" id="CHEBI:60240"/>
        <label>1</label>
    </ligand>
</feature>
<dbReference type="InterPro" id="IPR000994">
    <property type="entry name" value="Pept_M24"/>
</dbReference>
<dbReference type="GO" id="GO:0006508">
    <property type="term" value="P:proteolysis"/>
    <property type="evidence" value="ECO:0007669"/>
    <property type="project" value="UniProtKB-KW"/>
</dbReference>
<feature type="domain" description="Peptidase M24" evidence="8">
    <location>
        <begin position="51"/>
        <end position="281"/>
    </location>
</feature>
<evidence type="ECO:0000256" key="4">
    <source>
        <dbReference type="ARBA" id="ARBA00022723"/>
    </source>
</evidence>
<dbReference type="EC" id="3.4.11.18" evidence="6 7"/>
<comment type="cofactor">
    <cofactor evidence="6">
        <name>Co(2+)</name>
        <dbReference type="ChEBI" id="CHEBI:48828"/>
    </cofactor>
    <cofactor evidence="6">
        <name>Zn(2+)</name>
        <dbReference type="ChEBI" id="CHEBI:29105"/>
    </cofactor>
    <cofactor evidence="6">
        <name>Mn(2+)</name>
        <dbReference type="ChEBI" id="CHEBI:29035"/>
    </cofactor>
    <cofactor evidence="6">
        <name>Fe(2+)</name>
        <dbReference type="ChEBI" id="CHEBI:29033"/>
    </cofactor>
    <text evidence="6">Binds 2 divalent metal cations per subunit. Has a high-affinity and a low affinity metal-binding site. The true nature of the physiological cofactor is under debate. The enzyme is active with cobalt, zinc, manganese or divalent iron ions. Most likely, methionine aminopeptidases function as mononuclear Fe(2+)-metalloproteases under physiological conditions, and the catalytically relevant metal-binding site has been assigned to the histidine-containing high-affinity site.</text>
</comment>
<keyword evidence="5 6" id="KW-0378">Hydrolase</keyword>
<dbReference type="PANTHER" id="PTHR43330:SF8">
    <property type="entry name" value="METHIONINE AMINOPEPTIDASE 1D, MITOCHONDRIAL"/>
    <property type="match status" value="1"/>
</dbReference>
<dbReference type="RefSeq" id="WP_271715264.1">
    <property type="nucleotide sequence ID" value="NZ_AP024169.1"/>
</dbReference>
<dbReference type="HAMAP" id="MF_01974">
    <property type="entry name" value="MetAP_1"/>
    <property type="match status" value="1"/>
</dbReference>
<feature type="binding site" evidence="6">
    <location>
        <position position="146"/>
    </location>
    <ligand>
        <name>a divalent metal cation</name>
        <dbReference type="ChEBI" id="CHEBI:60240"/>
        <label>2</label>
        <note>catalytic</note>
    </ligand>
</feature>
<name>A0A7R7EJP4_9FIRM</name>
<feature type="binding site" evidence="6">
    <location>
        <position position="117"/>
    </location>
    <ligand>
        <name>substrate</name>
    </ligand>
</feature>
<dbReference type="NCBIfam" id="NF008970">
    <property type="entry name" value="PRK12318.1"/>
    <property type="match status" value="1"/>
</dbReference>
<gene>
    <name evidence="9" type="primary">map2</name>
    <name evidence="6" type="synonym">map</name>
    <name evidence="9" type="ORF">bsdtb5_13080</name>
</gene>
<feature type="binding site" evidence="6">
    <location>
        <position position="216"/>
    </location>
    <ligand>
        <name>substrate</name>
    </ligand>
</feature>
<comment type="subunit">
    <text evidence="6">Monomer.</text>
</comment>
<feature type="binding site" evidence="6">
    <location>
        <position position="274"/>
    </location>
    <ligand>
        <name>a divalent metal cation</name>
        <dbReference type="ChEBI" id="CHEBI:60240"/>
        <label>2</label>
        <note>catalytic</note>
    </ligand>
</feature>
<dbReference type="SUPFAM" id="SSF55920">
    <property type="entry name" value="Creatinase/aminopeptidase"/>
    <property type="match status" value="1"/>
</dbReference>
<evidence type="ECO:0000256" key="5">
    <source>
        <dbReference type="ARBA" id="ARBA00022801"/>
    </source>
</evidence>
<evidence type="ECO:0000313" key="10">
    <source>
        <dbReference type="Proteomes" id="UP000595897"/>
    </source>
</evidence>
<dbReference type="EMBL" id="AP024169">
    <property type="protein sequence ID" value="BCN30013.1"/>
    <property type="molecule type" value="Genomic_DNA"/>
</dbReference>
<dbReference type="GO" id="GO:0070006">
    <property type="term" value="F:metalloaminopeptidase activity"/>
    <property type="evidence" value="ECO:0007669"/>
    <property type="project" value="UniProtKB-UniRule"/>
</dbReference>
<dbReference type="PRINTS" id="PR00599">
    <property type="entry name" value="MAPEPTIDASE"/>
</dbReference>
<sequence length="289" mass="32111">MRLGRNDLCWCNSHQKYKSCHLAFDQKIEEYADKGHMVPSHDMIKTKEQIEGIRKSGVINTSILDMVAENIKEGMSTEDINTLVHEFTISHGAIPATLGYNGYPKSVCTSINEEVCHGIPDKNRILKSGDIINVDVTTILDGYYADASRMFLIGDVSEDKKKLVTVTKECLDLGLEAAKPWRFLGDIGEVINAHATKNGYTIVREIGGHGVGIEFHEEPWVSHIGKRGTDILLVPGMIFTIEPMVNMGAPDVYEDADNGWTIYTEDGKCSAQFEYTVLITENGAEILTR</sequence>
<dbReference type="PANTHER" id="PTHR43330">
    <property type="entry name" value="METHIONINE AMINOPEPTIDASE"/>
    <property type="match status" value="1"/>
</dbReference>